<protein>
    <submittedName>
        <fullName evidence="2">Uncharacterized protein</fullName>
    </submittedName>
</protein>
<dbReference type="EMBL" id="JAHXZJ010000002">
    <property type="protein sequence ID" value="KAH0564057.1"/>
    <property type="molecule type" value="Genomic_DNA"/>
</dbReference>
<dbReference type="Proteomes" id="UP000826195">
    <property type="component" value="Unassembled WGS sequence"/>
</dbReference>
<dbReference type="AlphaFoldDB" id="A0AAV7J1M8"/>
<keyword evidence="1" id="KW-1133">Transmembrane helix</keyword>
<sequence length="104" mass="12172">MDRRTLLIKTSNSFIFFFVNTSLYKLINSCVIYFLNLFNQHQSIFIINALQCKAGKYTILSPDLFVDYFIFFLYGSTCYLNDCSIVRKYGAIHLINNNNNNNIN</sequence>
<proteinExistence type="predicted"/>
<feature type="transmembrane region" description="Helical" evidence="1">
    <location>
        <begin position="12"/>
        <end position="35"/>
    </location>
</feature>
<keyword evidence="1" id="KW-0472">Membrane</keyword>
<reference evidence="2 3" key="1">
    <citation type="journal article" date="2021" name="J. Hered.">
        <title>A chromosome-level genome assembly of the parasitoid wasp, Cotesia glomerata (Hymenoptera: Braconidae).</title>
        <authorList>
            <person name="Pinto B.J."/>
            <person name="Weis J.J."/>
            <person name="Gamble T."/>
            <person name="Ode P.J."/>
            <person name="Paul R."/>
            <person name="Zaspel J.M."/>
        </authorList>
    </citation>
    <scope>NUCLEOTIDE SEQUENCE [LARGE SCALE GENOMIC DNA]</scope>
    <source>
        <strain evidence="2">CgM1</strain>
    </source>
</reference>
<evidence type="ECO:0000313" key="3">
    <source>
        <dbReference type="Proteomes" id="UP000826195"/>
    </source>
</evidence>
<organism evidence="2 3">
    <name type="scientific">Cotesia glomerata</name>
    <name type="common">Lepidopteran parasitic wasp</name>
    <name type="synonym">Apanteles glomeratus</name>
    <dbReference type="NCBI Taxonomy" id="32391"/>
    <lineage>
        <taxon>Eukaryota</taxon>
        <taxon>Metazoa</taxon>
        <taxon>Ecdysozoa</taxon>
        <taxon>Arthropoda</taxon>
        <taxon>Hexapoda</taxon>
        <taxon>Insecta</taxon>
        <taxon>Pterygota</taxon>
        <taxon>Neoptera</taxon>
        <taxon>Endopterygota</taxon>
        <taxon>Hymenoptera</taxon>
        <taxon>Apocrita</taxon>
        <taxon>Ichneumonoidea</taxon>
        <taxon>Braconidae</taxon>
        <taxon>Microgastrinae</taxon>
        <taxon>Cotesia</taxon>
    </lineage>
</organism>
<comment type="caution">
    <text evidence="2">The sequence shown here is derived from an EMBL/GenBank/DDBJ whole genome shotgun (WGS) entry which is preliminary data.</text>
</comment>
<name>A0AAV7J1M8_COTGL</name>
<accession>A0AAV7J1M8</accession>
<keyword evidence="1" id="KW-0812">Transmembrane</keyword>
<evidence type="ECO:0000256" key="1">
    <source>
        <dbReference type="SAM" id="Phobius"/>
    </source>
</evidence>
<evidence type="ECO:0000313" key="2">
    <source>
        <dbReference type="EMBL" id="KAH0564057.1"/>
    </source>
</evidence>
<gene>
    <name evidence="2" type="ORF">KQX54_008970</name>
</gene>
<keyword evidence="3" id="KW-1185">Reference proteome</keyword>